<evidence type="ECO:0000256" key="8">
    <source>
        <dbReference type="RuleBase" id="RU366006"/>
    </source>
</evidence>
<name>A0A852SBZ6_9MICO</name>
<dbReference type="SUPFAM" id="SSF51604">
    <property type="entry name" value="Enolase C-terminal domain-like"/>
    <property type="match status" value="1"/>
</dbReference>
<evidence type="ECO:0000313" key="10">
    <source>
        <dbReference type="EMBL" id="NYD69932.1"/>
    </source>
</evidence>
<evidence type="ECO:0000313" key="11">
    <source>
        <dbReference type="Proteomes" id="UP000549913"/>
    </source>
</evidence>
<feature type="binding site" evidence="6">
    <location>
        <position position="350"/>
    </location>
    <ligand>
        <name>substrate</name>
    </ligand>
</feature>
<dbReference type="SUPFAM" id="SSF54826">
    <property type="entry name" value="Enolase N-terminal domain-like"/>
    <property type="match status" value="1"/>
</dbReference>
<keyword evidence="3 7" id="KW-0460">Magnesium</keyword>
<evidence type="ECO:0000256" key="7">
    <source>
        <dbReference type="PIRSR" id="PIRSR634603-3"/>
    </source>
</evidence>
<keyword evidence="11" id="KW-1185">Reference proteome</keyword>
<feature type="binding site" evidence="6">
    <location>
        <position position="313"/>
    </location>
    <ligand>
        <name>substrate</name>
    </ligand>
</feature>
<feature type="binding site" evidence="7">
    <location>
        <position position="236"/>
    </location>
    <ligand>
        <name>Mg(2+)</name>
        <dbReference type="ChEBI" id="CHEBI:18420"/>
    </ligand>
</feature>
<evidence type="ECO:0000259" key="9">
    <source>
        <dbReference type="SMART" id="SM00922"/>
    </source>
</evidence>
<dbReference type="Pfam" id="PF13378">
    <property type="entry name" value="MR_MLE_C"/>
    <property type="match status" value="1"/>
</dbReference>
<dbReference type="SFLD" id="SFLDS00001">
    <property type="entry name" value="Enolase"/>
    <property type="match status" value="1"/>
</dbReference>
<dbReference type="SMART" id="SM00922">
    <property type="entry name" value="MR_MLE"/>
    <property type="match status" value="1"/>
</dbReference>
<dbReference type="InterPro" id="IPR036849">
    <property type="entry name" value="Enolase-like_C_sf"/>
</dbReference>
<accession>A0A852SBZ6</accession>
<feature type="active site" description="Proton acceptor; specific for (R)-substrate epimerization" evidence="5">
    <location>
        <position position="178"/>
    </location>
</feature>
<gene>
    <name evidence="10" type="ORF">BJ984_001090</name>
</gene>
<dbReference type="InterPro" id="IPR013342">
    <property type="entry name" value="Mandelate_racemase_C"/>
</dbReference>
<dbReference type="Gene3D" id="3.20.20.120">
    <property type="entry name" value="Enolase-like C-terminal domain"/>
    <property type="match status" value="1"/>
</dbReference>
<dbReference type="CDD" id="cd03319">
    <property type="entry name" value="L-Ala-DL-Glu_epimerase"/>
    <property type="match status" value="1"/>
</dbReference>
<feature type="binding site" evidence="6">
    <location>
        <position position="176"/>
    </location>
    <ligand>
        <name>substrate</name>
    </ligand>
</feature>
<evidence type="ECO:0000256" key="1">
    <source>
        <dbReference type="ARBA" id="ARBA00008031"/>
    </source>
</evidence>
<feature type="binding site" evidence="6">
    <location>
        <position position="25"/>
    </location>
    <ligand>
        <name>substrate</name>
    </ligand>
</feature>
<evidence type="ECO:0000256" key="2">
    <source>
        <dbReference type="ARBA" id="ARBA00022723"/>
    </source>
</evidence>
<dbReference type="InterPro" id="IPR034603">
    <property type="entry name" value="Dipeptide_epimerase"/>
</dbReference>
<organism evidence="10 11">
    <name type="scientific">Herbiconiux flava</name>
    <dbReference type="NCBI Taxonomy" id="881268"/>
    <lineage>
        <taxon>Bacteria</taxon>
        <taxon>Bacillati</taxon>
        <taxon>Actinomycetota</taxon>
        <taxon>Actinomycetes</taxon>
        <taxon>Micrococcales</taxon>
        <taxon>Microbacteriaceae</taxon>
        <taxon>Herbiconiux</taxon>
    </lineage>
</organism>
<evidence type="ECO:0000256" key="5">
    <source>
        <dbReference type="PIRSR" id="PIRSR634603-1"/>
    </source>
</evidence>
<dbReference type="PANTHER" id="PTHR48073:SF2">
    <property type="entry name" value="O-SUCCINYLBENZOATE SYNTHASE"/>
    <property type="match status" value="1"/>
</dbReference>
<dbReference type="InterPro" id="IPR013341">
    <property type="entry name" value="Mandelate_racemase_N_dom"/>
</dbReference>
<reference evidence="10 11" key="1">
    <citation type="submission" date="2020-07" db="EMBL/GenBank/DDBJ databases">
        <title>Sequencing the genomes of 1000 actinobacteria strains.</title>
        <authorList>
            <person name="Klenk H.-P."/>
        </authorList>
    </citation>
    <scope>NUCLEOTIDE SEQUENCE [LARGE SCALE GENOMIC DNA]</scope>
    <source>
        <strain evidence="10 11">DSM 26474</strain>
    </source>
</reference>
<feature type="active site" description="Proton acceptor; specific for (S)-substrate epimerization" evidence="5">
    <location>
        <position position="285"/>
    </location>
</feature>
<dbReference type="Proteomes" id="UP000549913">
    <property type="component" value="Unassembled WGS sequence"/>
</dbReference>
<dbReference type="SFLD" id="SFLDF00009">
    <property type="entry name" value="o-succinylbenzoate_synthase"/>
    <property type="match status" value="1"/>
</dbReference>
<dbReference type="GO" id="GO:0046872">
    <property type="term" value="F:metal ion binding"/>
    <property type="evidence" value="ECO:0007669"/>
    <property type="project" value="UniProtKB-KW"/>
</dbReference>
<proteinExistence type="inferred from homology"/>
<comment type="caution">
    <text evidence="10">The sequence shown here is derived from an EMBL/GenBank/DDBJ whole genome shotgun (WGS) entry which is preliminary data.</text>
</comment>
<dbReference type="PANTHER" id="PTHR48073">
    <property type="entry name" value="O-SUCCINYLBENZOATE SYNTHASE-RELATED"/>
    <property type="match status" value="1"/>
</dbReference>
<dbReference type="GO" id="GO:0016855">
    <property type="term" value="F:racemase and epimerase activity, acting on amino acids and derivatives"/>
    <property type="evidence" value="ECO:0007669"/>
    <property type="project" value="UniProtKB-UniRule"/>
</dbReference>
<dbReference type="InterPro" id="IPR029065">
    <property type="entry name" value="Enolase_C-like"/>
</dbReference>
<evidence type="ECO:0000256" key="4">
    <source>
        <dbReference type="ARBA" id="ARBA00023235"/>
    </source>
</evidence>
<feature type="binding site" evidence="7">
    <location>
        <position position="261"/>
    </location>
    <ligand>
        <name>Mg(2+)</name>
        <dbReference type="ChEBI" id="CHEBI:18420"/>
    </ligand>
</feature>
<feature type="binding site" evidence="7">
    <location>
        <position position="208"/>
    </location>
    <ligand>
        <name>Mg(2+)</name>
        <dbReference type="ChEBI" id="CHEBI:18420"/>
    </ligand>
</feature>
<sequence length="399" mass="40937">MTRIERVVVHTVAIPLVRPFVTAVRTARELDTVLVELVDSDGRSGWGEAPASWRVTGESRQGIAAAVKGPIAAAVMGSRVEDLSASAAAVVGSVVRNPAARSAVDCALHDLAAQAVGLQLADVLRRTVASGRGLPPTETTAPMDVVTDMTVSASDDHDELVADAVAQVAAGFTTLKVKVGFSGGGARDREGVRRVREAVGPGIRLRVDANQAWSAGDAIAVIRGWEDDGIDLEFVEQPVAARRLDQLADVARAVSTTVMADESVWDAADLRELVLRESAPAVNVKLAKSGGLTEALAMIELAARSGIDVIVGCMMESSVGIGSAAALASALLDEPAGESRDRSVSPRAHDLDAGFWLASAAVGGGPVAVGERIRQSPGAGLGITGLTTSTADRAAGVPA</sequence>
<evidence type="ECO:0000256" key="6">
    <source>
        <dbReference type="PIRSR" id="PIRSR634603-2"/>
    </source>
</evidence>
<dbReference type="EMBL" id="JACCBM010000001">
    <property type="protein sequence ID" value="NYD69932.1"/>
    <property type="molecule type" value="Genomic_DNA"/>
</dbReference>
<feature type="domain" description="Mandelate racemase/muconate lactonizing enzyme C-terminal" evidence="9">
    <location>
        <begin position="158"/>
        <end position="257"/>
    </location>
</feature>
<dbReference type="Gene3D" id="3.30.390.10">
    <property type="entry name" value="Enolase-like, N-terminal domain"/>
    <property type="match status" value="1"/>
</dbReference>
<dbReference type="RefSeq" id="WP_179547177.1">
    <property type="nucleotide sequence ID" value="NZ_BSEW01000001.1"/>
</dbReference>
<protein>
    <recommendedName>
        <fullName evidence="8">Dipeptide epimerase</fullName>
        <ecNumber evidence="8">5.1.1.-</ecNumber>
    </recommendedName>
</protein>
<keyword evidence="4 8" id="KW-0413">Isomerase</keyword>
<dbReference type="InterPro" id="IPR029017">
    <property type="entry name" value="Enolase-like_N"/>
</dbReference>
<feature type="binding site" evidence="6">
    <location>
        <position position="150"/>
    </location>
    <ligand>
        <name>substrate</name>
    </ligand>
</feature>
<dbReference type="SFLD" id="SFLDG00180">
    <property type="entry name" value="muconate_cycloisomerase"/>
    <property type="match status" value="1"/>
</dbReference>
<dbReference type="AlphaFoldDB" id="A0A852SBZ6"/>
<comment type="cofactor">
    <cofactor evidence="7 8">
        <name>Mg(2+)</name>
        <dbReference type="ChEBI" id="CHEBI:18420"/>
    </cofactor>
    <text evidence="7 8">Binds 1 Mg(2+) ion per subunit.</text>
</comment>
<feature type="binding site" evidence="6">
    <location>
        <position position="315"/>
    </location>
    <ligand>
        <name>substrate</name>
    </ligand>
</feature>
<dbReference type="Pfam" id="PF02746">
    <property type="entry name" value="MR_MLE_N"/>
    <property type="match status" value="1"/>
</dbReference>
<evidence type="ECO:0000256" key="3">
    <source>
        <dbReference type="ARBA" id="ARBA00022842"/>
    </source>
</evidence>
<keyword evidence="2 7" id="KW-0479">Metal-binding</keyword>
<dbReference type="EC" id="5.1.1.-" evidence="8"/>
<comment type="similarity">
    <text evidence="1 8">Belongs to the mandelate racemase/muconate lactonizing enzyme family.</text>
</comment>
<feature type="binding site" evidence="6">
    <location>
        <position position="352"/>
    </location>
    <ligand>
        <name>substrate</name>
    </ligand>
</feature>